<feature type="transmembrane region" description="Helical" evidence="1">
    <location>
        <begin position="56"/>
        <end position="80"/>
    </location>
</feature>
<dbReference type="AlphaFoldDB" id="A0A7I8DTS4"/>
<accession>A0A7I8DTS4</accession>
<dbReference type="RefSeq" id="WP_185256710.1">
    <property type="nucleotide sequence ID" value="NZ_AP023368.1"/>
</dbReference>
<proteinExistence type="predicted"/>
<reference evidence="2 3" key="1">
    <citation type="submission" date="2020-08" db="EMBL/GenBank/DDBJ databases">
        <title>Draft genome sequencing of an Anaerocolumna strain isolated from anoxic soil subjected to BSD treatment.</title>
        <authorList>
            <person name="Uek A."/>
            <person name="Tonouchi A."/>
        </authorList>
    </citation>
    <scope>NUCLEOTIDE SEQUENCE [LARGE SCALE GENOMIC DNA]</scope>
    <source>
        <strain evidence="2 3">CTTW</strain>
    </source>
</reference>
<dbReference type="KEGG" id="acht:bsdcttw_41480"/>
<keyword evidence="3" id="KW-1185">Reference proteome</keyword>
<reference evidence="2 3" key="2">
    <citation type="submission" date="2020-08" db="EMBL/GenBank/DDBJ databases">
        <authorList>
            <person name="Ueki A."/>
            <person name="Tonouchi A."/>
        </authorList>
    </citation>
    <scope>NUCLEOTIDE SEQUENCE [LARGE SCALE GENOMIC DNA]</scope>
    <source>
        <strain evidence="2 3">CTTW</strain>
    </source>
</reference>
<keyword evidence="1" id="KW-0472">Membrane</keyword>
<keyword evidence="1" id="KW-0812">Transmembrane</keyword>
<dbReference type="Proteomes" id="UP000515703">
    <property type="component" value="Chromosome"/>
</dbReference>
<dbReference type="EMBL" id="AP023368">
    <property type="protein sequence ID" value="BCK01108.1"/>
    <property type="molecule type" value="Genomic_DNA"/>
</dbReference>
<name>A0A7I8DTS4_9FIRM</name>
<evidence type="ECO:0000313" key="2">
    <source>
        <dbReference type="EMBL" id="BCK01108.1"/>
    </source>
</evidence>
<organism evidence="2 3">
    <name type="scientific">Anaerocolumna chitinilytica</name>
    <dbReference type="NCBI Taxonomy" id="1727145"/>
    <lineage>
        <taxon>Bacteria</taxon>
        <taxon>Bacillati</taxon>
        <taxon>Bacillota</taxon>
        <taxon>Clostridia</taxon>
        <taxon>Lachnospirales</taxon>
        <taxon>Lachnospiraceae</taxon>
        <taxon>Anaerocolumna</taxon>
    </lineage>
</organism>
<feature type="transmembrane region" description="Helical" evidence="1">
    <location>
        <begin position="92"/>
        <end position="112"/>
    </location>
</feature>
<evidence type="ECO:0008006" key="4">
    <source>
        <dbReference type="Google" id="ProtNLM"/>
    </source>
</evidence>
<keyword evidence="1" id="KW-1133">Transmembrane helix</keyword>
<evidence type="ECO:0000256" key="1">
    <source>
        <dbReference type="SAM" id="Phobius"/>
    </source>
</evidence>
<gene>
    <name evidence="2" type="ORF">bsdcttw_41480</name>
</gene>
<protein>
    <recommendedName>
        <fullName evidence="4">Zinc ribbon domain-containing protein</fullName>
    </recommendedName>
</protein>
<sequence>MICKSCGRTIENANANFCDYCGASLREQGFQEFHTAEIHQNNEVKENDKPVSFGNWFGSMILPFIPIVGSVLYLVMLLYWSFSGKVPASKKNWARASFIVLIMSIILVVFYLEWFMQQAGVNGVDINSYIQQLYGK</sequence>
<evidence type="ECO:0000313" key="3">
    <source>
        <dbReference type="Proteomes" id="UP000515703"/>
    </source>
</evidence>